<evidence type="ECO:0000256" key="3">
    <source>
        <dbReference type="ARBA" id="ARBA00023125"/>
    </source>
</evidence>
<evidence type="ECO:0000256" key="5">
    <source>
        <dbReference type="ARBA" id="ARBA00023242"/>
    </source>
</evidence>
<comment type="caution">
    <text evidence="7">The sequence shown here is derived from an EMBL/GenBank/DDBJ whole genome shotgun (WGS) entry which is preliminary data.</text>
</comment>
<dbReference type="Proteomes" id="UP001295684">
    <property type="component" value="Unassembled WGS sequence"/>
</dbReference>
<dbReference type="SUPFAM" id="SSF54171">
    <property type="entry name" value="DNA-binding domain"/>
    <property type="match status" value="1"/>
</dbReference>
<dbReference type="InterPro" id="IPR001471">
    <property type="entry name" value="AP2/ERF_dom"/>
</dbReference>
<evidence type="ECO:0000259" key="6">
    <source>
        <dbReference type="PROSITE" id="PS51032"/>
    </source>
</evidence>
<evidence type="ECO:0000256" key="4">
    <source>
        <dbReference type="ARBA" id="ARBA00023163"/>
    </source>
</evidence>
<gene>
    <name evidence="7" type="ORF">ECRASSUSDP1_LOCUS15840</name>
</gene>
<dbReference type="GO" id="GO:0005634">
    <property type="term" value="C:nucleus"/>
    <property type="evidence" value="ECO:0007669"/>
    <property type="project" value="UniProtKB-SubCell"/>
</dbReference>
<sequence length="214" mass="23859">MKLIITKGSQTTTPEILFKDISAVDLDMIASLCDPSFIAASMMLQTSLDALSEHFCVCPQQIPTSDIDAVQECSTNEGSPNNKAAFRRTRISSMHFDDKVGTLRQALSVFHNPDEVVFMSNTKGKDRINASVKRSKYIGVCKNGPHWQALISINKKKTYIGTYQTQVLAAKAYDLYCMLLQGLKGKTNFCYTKAEVEEMIDNYVHQGKNENISV</sequence>
<dbReference type="GO" id="GO:0003700">
    <property type="term" value="F:DNA-binding transcription factor activity"/>
    <property type="evidence" value="ECO:0007669"/>
    <property type="project" value="InterPro"/>
</dbReference>
<keyword evidence="8" id="KW-1185">Reference proteome</keyword>
<name>A0AAD1XKS1_EUPCR</name>
<evidence type="ECO:0000313" key="8">
    <source>
        <dbReference type="Proteomes" id="UP001295684"/>
    </source>
</evidence>
<dbReference type="AlphaFoldDB" id="A0AAD1XKS1"/>
<evidence type="ECO:0000256" key="2">
    <source>
        <dbReference type="ARBA" id="ARBA00023015"/>
    </source>
</evidence>
<dbReference type="Gene3D" id="3.30.730.10">
    <property type="entry name" value="AP2/ERF domain"/>
    <property type="match status" value="1"/>
</dbReference>
<dbReference type="InterPro" id="IPR036955">
    <property type="entry name" value="AP2/ERF_dom_sf"/>
</dbReference>
<dbReference type="PROSITE" id="PS51032">
    <property type="entry name" value="AP2_ERF"/>
    <property type="match status" value="1"/>
</dbReference>
<keyword evidence="2" id="KW-0805">Transcription regulation</keyword>
<reference evidence="7" key="1">
    <citation type="submission" date="2023-07" db="EMBL/GenBank/DDBJ databases">
        <authorList>
            <consortium name="AG Swart"/>
            <person name="Singh M."/>
            <person name="Singh A."/>
            <person name="Seah K."/>
            <person name="Emmerich C."/>
        </authorList>
    </citation>
    <scope>NUCLEOTIDE SEQUENCE</scope>
    <source>
        <strain evidence="7">DP1</strain>
    </source>
</reference>
<dbReference type="GO" id="GO:0003677">
    <property type="term" value="F:DNA binding"/>
    <property type="evidence" value="ECO:0007669"/>
    <property type="project" value="UniProtKB-KW"/>
</dbReference>
<dbReference type="SMART" id="SM00380">
    <property type="entry name" value="AP2"/>
    <property type="match status" value="1"/>
</dbReference>
<dbReference type="InterPro" id="IPR016177">
    <property type="entry name" value="DNA-bd_dom_sf"/>
</dbReference>
<keyword evidence="3" id="KW-0238">DNA-binding</keyword>
<evidence type="ECO:0000313" key="7">
    <source>
        <dbReference type="EMBL" id="CAI2374487.1"/>
    </source>
</evidence>
<keyword evidence="5" id="KW-0539">Nucleus</keyword>
<dbReference type="EMBL" id="CAMPGE010015894">
    <property type="protein sequence ID" value="CAI2374487.1"/>
    <property type="molecule type" value="Genomic_DNA"/>
</dbReference>
<protein>
    <recommendedName>
        <fullName evidence="6">AP2/ERF domain-containing protein</fullName>
    </recommendedName>
</protein>
<organism evidence="7 8">
    <name type="scientific">Euplotes crassus</name>
    <dbReference type="NCBI Taxonomy" id="5936"/>
    <lineage>
        <taxon>Eukaryota</taxon>
        <taxon>Sar</taxon>
        <taxon>Alveolata</taxon>
        <taxon>Ciliophora</taxon>
        <taxon>Intramacronucleata</taxon>
        <taxon>Spirotrichea</taxon>
        <taxon>Hypotrichia</taxon>
        <taxon>Euplotida</taxon>
        <taxon>Euplotidae</taxon>
        <taxon>Moneuplotes</taxon>
    </lineage>
</organism>
<proteinExistence type="predicted"/>
<evidence type="ECO:0000256" key="1">
    <source>
        <dbReference type="ARBA" id="ARBA00004123"/>
    </source>
</evidence>
<comment type="subcellular location">
    <subcellularLocation>
        <location evidence="1">Nucleus</location>
    </subcellularLocation>
</comment>
<feature type="domain" description="AP2/ERF" evidence="6">
    <location>
        <begin position="121"/>
        <end position="190"/>
    </location>
</feature>
<accession>A0AAD1XKS1</accession>
<keyword evidence="4" id="KW-0804">Transcription</keyword>